<gene>
    <name evidence="6" type="ORF">SNE35_08685</name>
</gene>
<dbReference type="InterPro" id="IPR012292">
    <property type="entry name" value="Globin/Proto"/>
</dbReference>
<keyword evidence="2" id="KW-0349">Heme</keyword>
<organism evidence="6 7">
    <name type="scientific">Roseateles agri</name>
    <dbReference type="NCBI Taxonomy" id="3098619"/>
    <lineage>
        <taxon>Bacteria</taxon>
        <taxon>Pseudomonadati</taxon>
        <taxon>Pseudomonadota</taxon>
        <taxon>Betaproteobacteria</taxon>
        <taxon>Burkholderiales</taxon>
        <taxon>Sphaerotilaceae</taxon>
        <taxon>Roseateles</taxon>
    </lineage>
</organism>
<evidence type="ECO:0000256" key="3">
    <source>
        <dbReference type="ARBA" id="ARBA00022723"/>
    </source>
</evidence>
<dbReference type="InterPro" id="IPR009050">
    <property type="entry name" value="Globin-like_sf"/>
</dbReference>
<keyword evidence="1" id="KW-0813">Transport</keyword>
<evidence type="ECO:0000313" key="6">
    <source>
        <dbReference type="EMBL" id="MDY0744580.1"/>
    </source>
</evidence>
<keyword evidence="4" id="KW-0408">Iron</keyword>
<dbReference type="CDD" id="cd00454">
    <property type="entry name" value="TrHb1_N"/>
    <property type="match status" value="1"/>
</dbReference>
<feature type="signal peptide" evidence="5">
    <location>
        <begin position="1"/>
        <end position="22"/>
    </location>
</feature>
<reference evidence="6 7" key="1">
    <citation type="submission" date="2023-11" db="EMBL/GenBank/DDBJ databases">
        <title>Paucibacter sp. nov., isolated from fresh soil in Korea.</title>
        <authorList>
            <person name="Le N.T.T."/>
        </authorList>
    </citation>
    <scope>NUCLEOTIDE SEQUENCE [LARGE SCALE GENOMIC DNA]</scope>
    <source>
        <strain evidence="6 7">R3-3</strain>
    </source>
</reference>
<accession>A0ABU5DE73</accession>
<dbReference type="Pfam" id="PF01152">
    <property type="entry name" value="Bac_globin"/>
    <property type="match status" value="1"/>
</dbReference>
<dbReference type="Gene3D" id="1.10.490.10">
    <property type="entry name" value="Globins"/>
    <property type="match status" value="1"/>
</dbReference>
<proteinExistence type="predicted"/>
<name>A0ABU5DE73_9BURK</name>
<dbReference type="EMBL" id="JAXCLA010000003">
    <property type="protein sequence ID" value="MDY0744580.1"/>
    <property type="molecule type" value="Genomic_DNA"/>
</dbReference>
<evidence type="ECO:0000256" key="4">
    <source>
        <dbReference type="ARBA" id="ARBA00023004"/>
    </source>
</evidence>
<dbReference type="Proteomes" id="UP001285263">
    <property type="component" value="Unassembled WGS sequence"/>
</dbReference>
<keyword evidence="7" id="KW-1185">Reference proteome</keyword>
<dbReference type="PROSITE" id="PS51257">
    <property type="entry name" value="PROKAR_LIPOPROTEIN"/>
    <property type="match status" value="1"/>
</dbReference>
<evidence type="ECO:0000256" key="5">
    <source>
        <dbReference type="SAM" id="SignalP"/>
    </source>
</evidence>
<comment type="caution">
    <text evidence="6">The sequence shown here is derived from an EMBL/GenBank/DDBJ whole genome shotgun (WGS) entry which is preliminary data.</text>
</comment>
<dbReference type="InterPro" id="IPR001486">
    <property type="entry name" value="Hemoglobin_trunc"/>
</dbReference>
<protein>
    <submittedName>
        <fullName evidence="6">Group 1 truncated hemoglobin</fullName>
    </submittedName>
</protein>
<feature type="chain" id="PRO_5045136346" evidence="5">
    <location>
        <begin position="23"/>
        <end position="144"/>
    </location>
</feature>
<keyword evidence="3" id="KW-0479">Metal-binding</keyword>
<dbReference type="RefSeq" id="WP_320422497.1">
    <property type="nucleotide sequence ID" value="NZ_JAXCLA010000003.1"/>
</dbReference>
<dbReference type="SUPFAM" id="SSF46458">
    <property type="entry name" value="Globin-like"/>
    <property type="match status" value="1"/>
</dbReference>
<evidence type="ECO:0000313" key="7">
    <source>
        <dbReference type="Proteomes" id="UP001285263"/>
    </source>
</evidence>
<sequence length="144" mass="15685">MLKQLLRSSIAITLLVLVAACATPQATLYQRLGGQTVVETFVSRTIDRSSTDERTKRSFDGIKLAPIKASIVQQICSISGGGCKYEGETMAKSHADAKIQPREFDALVDILREEMDRAGVDAGAKNDLLKLLAPMKRDIVHAAR</sequence>
<evidence type="ECO:0000256" key="1">
    <source>
        <dbReference type="ARBA" id="ARBA00022448"/>
    </source>
</evidence>
<evidence type="ECO:0000256" key="2">
    <source>
        <dbReference type="ARBA" id="ARBA00022617"/>
    </source>
</evidence>
<keyword evidence="5" id="KW-0732">Signal</keyword>